<keyword evidence="3" id="KW-0560">Oxidoreductase</keyword>
<accession>A0AA39CYS0</accession>
<evidence type="ECO:0000256" key="1">
    <source>
        <dbReference type="ARBA" id="ARBA00006484"/>
    </source>
</evidence>
<evidence type="ECO:0000313" key="4">
    <source>
        <dbReference type="EMBL" id="KAJ9633871.1"/>
    </source>
</evidence>
<dbReference type="FunFam" id="3.40.50.720:FF:000084">
    <property type="entry name" value="Short-chain dehydrogenase reductase"/>
    <property type="match status" value="1"/>
</dbReference>
<evidence type="ECO:0000256" key="3">
    <source>
        <dbReference type="ARBA" id="ARBA00023002"/>
    </source>
</evidence>
<dbReference type="InterPro" id="IPR002347">
    <property type="entry name" value="SDR_fam"/>
</dbReference>
<dbReference type="AlphaFoldDB" id="A0AA39CYS0"/>
<dbReference type="GO" id="GO:0016491">
    <property type="term" value="F:oxidoreductase activity"/>
    <property type="evidence" value="ECO:0007669"/>
    <property type="project" value="UniProtKB-KW"/>
</dbReference>
<dbReference type="PRINTS" id="PR00080">
    <property type="entry name" value="SDRFAMILY"/>
</dbReference>
<dbReference type="Pfam" id="PF13561">
    <property type="entry name" value="adh_short_C2"/>
    <property type="match status" value="1"/>
</dbReference>
<reference evidence="4" key="1">
    <citation type="submission" date="2022-10" db="EMBL/GenBank/DDBJ databases">
        <title>Culturing micro-colonial fungi from biological soil crusts in the Mojave desert and describing Neophaeococcomyces mojavensis, and introducing the new genera and species Taxawa tesnikishii.</title>
        <authorList>
            <person name="Kurbessoian T."/>
            <person name="Stajich J.E."/>
        </authorList>
    </citation>
    <scope>NUCLEOTIDE SEQUENCE</scope>
    <source>
        <strain evidence="4">TK_35</strain>
    </source>
</reference>
<dbReference type="PANTHER" id="PTHR43639:SF1">
    <property type="entry name" value="SHORT-CHAIN DEHYDROGENASE_REDUCTASE FAMILY PROTEIN"/>
    <property type="match status" value="1"/>
</dbReference>
<dbReference type="NCBIfam" id="NF005559">
    <property type="entry name" value="PRK07231.1"/>
    <property type="match status" value="1"/>
</dbReference>
<organism evidence="4 5">
    <name type="scientific">Knufia peltigerae</name>
    <dbReference type="NCBI Taxonomy" id="1002370"/>
    <lineage>
        <taxon>Eukaryota</taxon>
        <taxon>Fungi</taxon>
        <taxon>Dikarya</taxon>
        <taxon>Ascomycota</taxon>
        <taxon>Pezizomycotina</taxon>
        <taxon>Eurotiomycetes</taxon>
        <taxon>Chaetothyriomycetidae</taxon>
        <taxon>Chaetothyriales</taxon>
        <taxon>Trichomeriaceae</taxon>
        <taxon>Knufia</taxon>
    </lineage>
</organism>
<dbReference type="Proteomes" id="UP001172681">
    <property type="component" value="Unassembled WGS sequence"/>
</dbReference>
<keyword evidence="2" id="KW-0521">NADP</keyword>
<evidence type="ECO:0000313" key="5">
    <source>
        <dbReference type="Proteomes" id="UP001172681"/>
    </source>
</evidence>
<keyword evidence="5" id="KW-1185">Reference proteome</keyword>
<dbReference type="Gene3D" id="3.40.50.720">
    <property type="entry name" value="NAD(P)-binding Rossmann-like Domain"/>
    <property type="match status" value="1"/>
</dbReference>
<dbReference type="SUPFAM" id="SSF51735">
    <property type="entry name" value="NAD(P)-binding Rossmann-fold domains"/>
    <property type="match status" value="1"/>
</dbReference>
<comment type="similarity">
    <text evidence="1">Belongs to the short-chain dehydrogenases/reductases (SDR) family.</text>
</comment>
<protein>
    <submittedName>
        <fullName evidence="4">Uncharacterized protein</fullName>
    </submittedName>
</protein>
<comment type="caution">
    <text evidence="4">The sequence shown here is derived from an EMBL/GenBank/DDBJ whole genome shotgun (WGS) entry which is preliminary data.</text>
</comment>
<name>A0AA39CYS0_9EURO</name>
<dbReference type="PANTHER" id="PTHR43639">
    <property type="entry name" value="OXIDOREDUCTASE, SHORT-CHAIN DEHYDROGENASE/REDUCTASE FAMILY (AFU_ORTHOLOGUE AFUA_5G02870)"/>
    <property type="match status" value="1"/>
</dbReference>
<dbReference type="EMBL" id="JAPDRN010000042">
    <property type="protein sequence ID" value="KAJ9633871.1"/>
    <property type="molecule type" value="Genomic_DNA"/>
</dbReference>
<gene>
    <name evidence="4" type="ORF">H2204_006657</name>
</gene>
<proteinExistence type="inferred from homology"/>
<sequence>MTGKRLEGKVAIVTGGASGFGAATASLFVSEGARVLIADLNETLGAQVAATNPDRIVYQKANIAKREGWQQLLQTIDQKFSGKLDIVVNNAGTSYANKPTLDVTEEEFDLTMDVNVKSIFWSVKECVPFMKTCGTAKGGAIINVASIGAMRPRPGLVWYAASKGTVANATKGLAAEYAPIGLRVNSVCPLLAATGLWEKFTGQPDTEENRKKFIGDVPMGRLTDPKDVANAICFLASDEAAFIVGQNLVIDGGKTI</sequence>
<evidence type="ECO:0000256" key="2">
    <source>
        <dbReference type="ARBA" id="ARBA00022857"/>
    </source>
</evidence>
<dbReference type="InterPro" id="IPR036291">
    <property type="entry name" value="NAD(P)-bd_dom_sf"/>
</dbReference>
<dbReference type="PRINTS" id="PR00081">
    <property type="entry name" value="GDHRDH"/>
</dbReference>